<sequence>MNMYLHELKSLRKSTIIWTIVIIALAALYLSVYPGMVKDADGFKKLLGNYPAPVRAMLGINLSYITSIVGFYSMIFSFISLCGAIQSMNLGVSILSKESRERTADFLLVKPVSRPAIVTAKILASLTTIFALDIVFYAVLSIMVNIVNTGSFDEKTFFLINLTLLFLQLMFFAIGLIISVFFSKLKSVLPISLGVVLGFYMIGALISTGNNDDWARYFSPFNYFSTANIIKNANYEASYLITGAIIVIVAIAASCMIYTRKDIHAVS</sequence>
<dbReference type="GO" id="GO:0005886">
    <property type="term" value="C:plasma membrane"/>
    <property type="evidence" value="ECO:0007669"/>
    <property type="project" value="UniProtKB-SubCell"/>
</dbReference>
<feature type="transmembrane region" description="Helical" evidence="1">
    <location>
        <begin position="122"/>
        <end position="146"/>
    </location>
</feature>
<proteinExistence type="predicted"/>
<keyword evidence="1" id="KW-0472">Membrane</keyword>
<evidence type="ECO:0000313" key="3">
    <source>
        <dbReference type="Proteomes" id="UP000298347"/>
    </source>
</evidence>
<dbReference type="AlphaFoldDB" id="A0A4Z0GSA9"/>
<protein>
    <submittedName>
        <fullName evidence="2">ABC transporter permease</fullName>
    </submittedName>
</protein>
<dbReference type="GO" id="GO:0140359">
    <property type="term" value="F:ABC-type transporter activity"/>
    <property type="evidence" value="ECO:0007669"/>
    <property type="project" value="InterPro"/>
</dbReference>
<feature type="transmembrane region" description="Helical" evidence="1">
    <location>
        <begin position="158"/>
        <end position="181"/>
    </location>
</feature>
<dbReference type="OrthoDB" id="9800309at2"/>
<evidence type="ECO:0000313" key="2">
    <source>
        <dbReference type="EMBL" id="TGA99407.1"/>
    </source>
</evidence>
<reference evidence="2 3" key="1">
    <citation type="journal article" date="2015" name="Int. J. Syst. Evol. Microbiol.">
        <title>Sporolactobacillus shoreae sp. nov. and Sporolactobacillus spathodeae sp. nov., two spore-forming lactic acid bacteria isolated from tree barks in Thailand.</title>
        <authorList>
            <person name="Thamacharoensuk T."/>
            <person name="Kitahara M."/>
            <person name="Ohkuma M."/>
            <person name="Thongchul N."/>
            <person name="Tanasupawat S."/>
        </authorList>
    </citation>
    <scope>NUCLEOTIDE SEQUENCE [LARGE SCALE GENOMIC DNA]</scope>
    <source>
        <strain evidence="2 3">BK92</strain>
    </source>
</reference>
<dbReference type="PANTHER" id="PTHR43471">
    <property type="entry name" value="ABC TRANSPORTER PERMEASE"/>
    <property type="match status" value="1"/>
</dbReference>
<keyword evidence="1" id="KW-1133">Transmembrane helix</keyword>
<feature type="transmembrane region" description="Helical" evidence="1">
    <location>
        <begin position="56"/>
        <end position="79"/>
    </location>
</feature>
<evidence type="ECO:0000256" key="1">
    <source>
        <dbReference type="SAM" id="Phobius"/>
    </source>
</evidence>
<keyword evidence="1" id="KW-0812">Transmembrane</keyword>
<accession>A0A4Z0GSA9</accession>
<organism evidence="2 3">
    <name type="scientific">Sporolactobacillus shoreae</name>
    <dbReference type="NCBI Taxonomy" id="1465501"/>
    <lineage>
        <taxon>Bacteria</taxon>
        <taxon>Bacillati</taxon>
        <taxon>Bacillota</taxon>
        <taxon>Bacilli</taxon>
        <taxon>Bacillales</taxon>
        <taxon>Sporolactobacillaceae</taxon>
        <taxon>Sporolactobacillus</taxon>
    </lineage>
</organism>
<name>A0A4Z0GSA9_9BACL</name>
<dbReference type="EMBL" id="SRJD01000003">
    <property type="protein sequence ID" value="TGA99407.1"/>
    <property type="molecule type" value="Genomic_DNA"/>
</dbReference>
<feature type="transmembrane region" description="Helical" evidence="1">
    <location>
        <begin position="237"/>
        <end position="258"/>
    </location>
</feature>
<dbReference type="Proteomes" id="UP000298347">
    <property type="component" value="Unassembled WGS sequence"/>
</dbReference>
<dbReference type="Pfam" id="PF12679">
    <property type="entry name" value="ABC2_membrane_2"/>
    <property type="match status" value="1"/>
</dbReference>
<dbReference type="PANTHER" id="PTHR43471:SF12">
    <property type="entry name" value="HYPOTHETICAL MEMBRANE PROTEIN, CONSERVED"/>
    <property type="match status" value="1"/>
</dbReference>
<feature type="transmembrane region" description="Helical" evidence="1">
    <location>
        <begin position="16"/>
        <end position="36"/>
    </location>
</feature>
<keyword evidence="3" id="KW-1185">Reference proteome</keyword>
<gene>
    <name evidence="2" type="ORF">E4665_03505</name>
</gene>
<dbReference type="RefSeq" id="WP_135347431.1">
    <property type="nucleotide sequence ID" value="NZ_SRJD01000003.1"/>
</dbReference>
<comment type="caution">
    <text evidence="2">The sequence shown here is derived from an EMBL/GenBank/DDBJ whole genome shotgun (WGS) entry which is preliminary data.</text>
</comment>
<feature type="transmembrane region" description="Helical" evidence="1">
    <location>
        <begin position="188"/>
        <end position="206"/>
    </location>
</feature>